<evidence type="ECO:0000313" key="4">
    <source>
        <dbReference type="Proteomes" id="UP000233332"/>
    </source>
</evidence>
<evidence type="ECO:0000256" key="1">
    <source>
        <dbReference type="SAM" id="SignalP"/>
    </source>
</evidence>
<evidence type="ECO:0000313" key="3">
    <source>
        <dbReference type="EMBL" id="PKR56746.1"/>
    </source>
</evidence>
<accession>A0A2N3L1X7</accession>
<evidence type="ECO:0000259" key="2">
    <source>
        <dbReference type="PROSITE" id="PS51208"/>
    </source>
</evidence>
<dbReference type="InterPro" id="IPR005546">
    <property type="entry name" value="Autotransporte_beta"/>
</dbReference>
<keyword evidence="4" id="KW-1185">Reference proteome</keyword>
<dbReference type="InterPro" id="IPR036709">
    <property type="entry name" value="Autotransporte_beta_dom_sf"/>
</dbReference>
<dbReference type="Pfam" id="PF03797">
    <property type="entry name" value="Autotransporter"/>
    <property type="match status" value="1"/>
</dbReference>
<feature type="domain" description="Autotransporter" evidence="2">
    <location>
        <begin position="281"/>
        <end position="539"/>
    </location>
</feature>
<dbReference type="AlphaFoldDB" id="A0A2N3L1X7"/>
<reference evidence="3 4" key="1">
    <citation type="submission" date="2017-09" db="EMBL/GenBank/DDBJ databases">
        <title>Biodiversity and function of Thalassospira species in the particle-attached aromatic-hydrocarbon-degrading consortia from the surface seawater of the China South Sea.</title>
        <authorList>
            <person name="Dong C."/>
            <person name="Lai Q."/>
            <person name="Shao Z."/>
        </authorList>
    </citation>
    <scope>NUCLEOTIDE SEQUENCE [LARGE SCALE GENOMIC DNA]</scope>
    <source>
        <strain evidence="3 4">139Z-12</strain>
    </source>
</reference>
<keyword evidence="1" id="KW-0732">Signal</keyword>
<protein>
    <recommendedName>
        <fullName evidence="2">Autotransporter domain-containing protein</fullName>
    </recommendedName>
</protein>
<gene>
    <name evidence="3" type="ORF">COO92_19020</name>
</gene>
<dbReference type="Proteomes" id="UP000233332">
    <property type="component" value="Unassembled WGS sequence"/>
</dbReference>
<dbReference type="EMBL" id="NXGX01000009">
    <property type="protein sequence ID" value="PKR56746.1"/>
    <property type="molecule type" value="Genomic_DNA"/>
</dbReference>
<sequence length="612" mass="64865">MIDLDVRLKQQQSACSCLTACKFLLKKALYALALTGLSLPFANSAFALSAGCNSLNSFSGTSDGVQFSSAFSANEIAKITFTHDNPAGTINYTFTYTDNINAGNNQTITSGSSEKGDTITLSFEIPEDTTNGVLFFQGVGATYTMTGACSLKATPSSTSSTSTSSAVVNAVSRSQTTVIQQNIGARIASANGNSTNTGLDNSGIGGPGTAQTEPENTNLVGMSPKNRTNSITDRNDALRRMAMMGSFDSSTGQGMQMLGLGPTDQGDVGGASGIDGRSAFATTTPFTVWGHGSFTSVESDYVNGGTDNRYDGDVWGYNVGLDYRFADALIAGVSLGYNDTDLTTAFNSGSYQETGWVASPYIIYRPLENLTIAGEAGYGMGNIDVTRDNNAVSGTTDSDMWYAALTTSYRVQPLDTRPLSLTPSLAFMAARKTVDGYNESDGTTNATTRSNTRQIKPAIEAAYDFTPTQSLIVTPFLETGLIYDFTDEINDDKTAFNIGAGVRLSDAMTGLNAALEGNYLAGRADYTEYTIGGTITYGFALSDDQGRELGILTPFFTSNLNEYGNQRMRTGFGFDTGQFTSQLALSHMMAIANDNNDDTDSSAVEITMSMPF</sequence>
<dbReference type="PROSITE" id="PS51208">
    <property type="entry name" value="AUTOTRANSPORTER"/>
    <property type="match status" value="1"/>
</dbReference>
<feature type="signal peptide" evidence="1">
    <location>
        <begin position="1"/>
        <end position="33"/>
    </location>
</feature>
<comment type="caution">
    <text evidence="3">The sequence shown here is derived from an EMBL/GenBank/DDBJ whole genome shotgun (WGS) entry which is preliminary data.</text>
</comment>
<dbReference type="SUPFAM" id="SSF103515">
    <property type="entry name" value="Autotransporter"/>
    <property type="match status" value="1"/>
</dbReference>
<proteinExistence type="predicted"/>
<dbReference type="Gene3D" id="2.40.128.130">
    <property type="entry name" value="Autotransporter beta-domain"/>
    <property type="match status" value="1"/>
</dbReference>
<organism evidence="3 4">
    <name type="scientific">Thalassospira lohafexi</name>
    <dbReference type="NCBI Taxonomy" id="744227"/>
    <lineage>
        <taxon>Bacteria</taxon>
        <taxon>Pseudomonadati</taxon>
        <taxon>Pseudomonadota</taxon>
        <taxon>Alphaproteobacteria</taxon>
        <taxon>Rhodospirillales</taxon>
        <taxon>Thalassospiraceae</taxon>
        <taxon>Thalassospira</taxon>
    </lineage>
</organism>
<name>A0A2N3L1X7_9PROT</name>
<dbReference type="SMART" id="SM00869">
    <property type="entry name" value="Autotransporter"/>
    <property type="match status" value="1"/>
</dbReference>
<feature type="chain" id="PRO_5014645510" description="Autotransporter domain-containing protein" evidence="1">
    <location>
        <begin position="34"/>
        <end position="612"/>
    </location>
</feature>